<accession>A0A1T5ME96</accession>
<protein>
    <recommendedName>
        <fullName evidence="3">histidine kinase</fullName>
        <ecNumber evidence="3">2.7.13.3</ecNumber>
    </recommendedName>
</protein>
<dbReference type="OrthoDB" id="9780487at2"/>
<dbReference type="Proteomes" id="UP000190285">
    <property type="component" value="Unassembled WGS sequence"/>
</dbReference>
<dbReference type="PANTHER" id="PTHR45453:SF2">
    <property type="entry name" value="HISTIDINE KINASE"/>
    <property type="match status" value="1"/>
</dbReference>
<dbReference type="GO" id="GO:0000155">
    <property type="term" value="F:phosphorelay sensor kinase activity"/>
    <property type="evidence" value="ECO:0007669"/>
    <property type="project" value="TreeGrafter"/>
</dbReference>
<evidence type="ECO:0000256" key="2">
    <source>
        <dbReference type="ARBA" id="ARBA00004651"/>
    </source>
</evidence>
<evidence type="ECO:0000256" key="6">
    <source>
        <dbReference type="ARBA" id="ARBA00022692"/>
    </source>
</evidence>
<dbReference type="GO" id="GO:0004721">
    <property type="term" value="F:phosphoprotein phosphatase activity"/>
    <property type="evidence" value="ECO:0007669"/>
    <property type="project" value="TreeGrafter"/>
</dbReference>
<comment type="subcellular location">
    <subcellularLocation>
        <location evidence="2">Cell membrane</location>
        <topology evidence="2">Multi-pass membrane protein</topology>
    </subcellularLocation>
</comment>
<evidence type="ECO:0000256" key="5">
    <source>
        <dbReference type="ARBA" id="ARBA00022679"/>
    </source>
</evidence>
<dbReference type="InterPro" id="IPR036890">
    <property type="entry name" value="HATPase_C_sf"/>
</dbReference>
<evidence type="ECO:0000313" key="14">
    <source>
        <dbReference type="EMBL" id="SKC86475.1"/>
    </source>
</evidence>
<reference evidence="14 15" key="1">
    <citation type="submission" date="2017-02" db="EMBL/GenBank/DDBJ databases">
        <authorList>
            <person name="Peterson S.W."/>
        </authorList>
    </citation>
    <scope>NUCLEOTIDE SEQUENCE [LARGE SCALE GENOMIC DNA]</scope>
    <source>
        <strain evidence="14 15">M1</strain>
    </source>
</reference>
<keyword evidence="7" id="KW-0418">Kinase</keyword>
<dbReference type="InterPro" id="IPR003594">
    <property type="entry name" value="HATPase_dom"/>
</dbReference>
<gene>
    <name evidence="14" type="ORF">SAMN02194393_04555</name>
</gene>
<keyword evidence="4" id="KW-1003">Cell membrane</keyword>
<feature type="domain" description="Histidine kinase" evidence="13">
    <location>
        <begin position="127"/>
        <end position="336"/>
    </location>
</feature>
<dbReference type="InterPro" id="IPR050351">
    <property type="entry name" value="BphY/WalK/GraS-like"/>
</dbReference>
<evidence type="ECO:0000256" key="12">
    <source>
        <dbReference type="SAM" id="Phobius"/>
    </source>
</evidence>
<comment type="catalytic activity">
    <reaction evidence="1">
        <text>ATP + protein L-histidine = ADP + protein N-phospho-L-histidine.</text>
        <dbReference type="EC" id="2.7.13.3"/>
    </reaction>
</comment>
<keyword evidence="5" id="KW-0808">Transferase</keyword>
<keyword evidence="15" id="KW-1185">Reference proteome</keyword>
<keyword evidence="6 12" id="KW-0812">Transmembrane</keyword>
<keyword evidence="11" id="KW-0175">Coiled coil</keyword>
<dbReference type="PROSITE" id="PS50109">
    <property type="entry name" value="HIS_KIN"/>
    <property type="match status" value="1"/>
</dbReference>
<proteinExistence type="predicted"/>
<keyword evidence="8 12" id="KW-1133">Transmembrane helix</keyword>
<dbReference type="SMART" id="SM00387">
    <property type="entry name" value="HATPase_c"/>
    <property type="match status" value="1"/>
</dbReference>
<dbReference type="GO" id="GO:0016036">
    <property type="term" value="P:cellular response to phosphate starvation"/>
    <property type="evidence" value="ECO:0007669"/>
    <property type="project" value="TreeGrafter"/>
</dbReference>
<dbReference type="RefSeq" id="WP_079494946.1">
    <property type="nucleotide sequence ID" value="NZ_FUZT01000014.1"/>
</dbReference>
<evidence type="ECO:0000256" key="1">
    <source>
        <dbReference type="ARBA" id="ARBA00000085"/>
    </source>
</evidence>
<dbReference type="GO" id="GO:0005886">
    <property type="term" value="C:plasma membrane"/>
    <property type="evidence" value="ECO:0007669"/>
    <property type="project" value="UniProtKB-SubCell"/>
</dbReference>
<keyword evidence="10 12" id="KW-0472">Membrane</keyword>
<evidence type="ECO:0000256" key="11">
    <source>
        <dbReference type="SAM" id="Coils"/>
    </source>
</evidence>
<dbReference type="InterPro" id="IPR005467">
    <property type="entry name" value="His_kinase_dom"/>
</dbReference>
<evidence type="ECO:0000256" key="10">
    <source>
        <dbReference type="ARBA" id="ARBA00023136"/>
    </source>
</evidence>
<dbReference type="EC" id="2.7.13.3" evidence="3"/>
<feature type="transmembrane region" description="Helical" evidence="12">
    <location>
        <begin position="42"/>
        <end position="62"/>
    </location>
</feature>
<evidence type="ECO:0000256" key="7">
    <source>
        <dbReference type="ARBA" id="ARBA00022777"/>
    </source>
</evidence>
<dbReference type="SUPFAM" id="SSF55874">
    <property type="entry name" value="ATPase domain of HSP90 chaperone/DNA topoisomerase II/histidine kinase"/>
    <property type="match status" value="1"/>
</dbReference>
<feature type="transmembrane region" description="Helical" evidence="12">
    <location>
        <begin position="12"/>
        <end position="30"/>
    </location>
</feature>
<dbReference type="EMBL" id="FUZT01000014">
    <property type="protein sequence ID" value="SKC86475.1"/>
    <property type="molecule type" value="Genomic_DNA"/>
</dbReference>
<dbReference type="PANTHER" id="PTHR45453">
    <property type="entry name" value="PHOSPHATE REGULON SENSOR PROTEIN PHOR"/>
    <property type="match status" value="1"/>
</dbReference>
<evidence type="ECO:0000256" key="3">
    <source>
        <dbReference type="ARBA" id="ARBA00012438"/>
    </source>
</evidence>
<dbReference type="STRING" id="36842.SAMN02194393_04555"/>
<evidence type="ECO:0000259" key="13">
    <source>
        <dbReference type="PROSITE" id="PS50109"/>
    </source>
</evidence>
<keyword evidence="9" id="KW-0902">Two-component regulatory system</keyword>
<dbReference type="Gene3D" id="3.30.565.10">
    <property type="entry name" value="Histidine kinase-like ATPase, C-terminal domain"/>
    <property type="match status" value="1"/>
</dbReference>
<name>A0A1T5ME96_9FIRM</name>
<dbReference type="Pfam" id="PF02518">
    <property type="entry name" value="HATPase_c"/>
    <property type="match status" value="1"/>
</dbReference>
<organism evidence="14 15">
    <name type="scientific">Maledivibacter halophilus</name>
    <dbReference type="NCBI Taxonomy" id="36842"/>
    <lineage>
        <taxon>Bacteria</taxon>
        <taxon>Bacillati</taxon>
        <taxon>Bacillota</taxon>
        <taxon>Clostridia</taxon>
        <taxon>Peptostreptococcales</taxon>
        <taxon>Caminicellaceae</taxon>
        <taxon>Maledivibacter</taxon>
    </lineage>
</organism>
<sequence length="348" mass="41476">MKFRKYLIDKRYMSLFYIIIMLFVSLVVYLDPTVKVSIENIFYINVVSFILFSMYLVGSYIYNKRYYDTLEHIIKSNRSDIINSLPESNTYEQILYNKLLKYLYEEQNKKIEELYREKKENLEYITSWVHEVKTPIAVSRLIIENDIGKTKKEILESLEEEIDKIEAQVERALYKSRIDSFSRDYLINEIKLEKVIKETIKKHAKTFINKKIEILIENVDIDVSTDKKWLMFIIDQIIWNSLKYTNKNGSIKISTEKDENEKRLIVEDNGIGIKVEDIGRVFEKGFTGHCGRENYKSTGMGLYLAKKLARKLGHNITIQSEYEKYTRVIIHFPKLIDYYNIQLRNLHN</sequence>
<evidence type="ECO:0000313" key="15">
    <source>
        <dbReference type="Proteomes" id="UP000190285"/>
    </source>
</evidence>
<evidence type="ECO:0000256" key="8">
    <source>
        <dbReference type="ARBA" id="ARBA00022989"/>
    </source>
</evidence>
<evidence type="ECO:0000256" key="9">
    <source>
        <dbReference type="ARBA" id="ARBA00023012"/>
    </source>
</evidence>
<dbReference type="AlphaFoldDB" id="A0A1T5ME96"/>
<feature type="coiled-coil region" evidence="11">
    <location>
        <begin position="148"/>
        <end position="175"/>
    </location>
</feature>
<evidence type="ECO:0000256" key="4">
    <source>
        <dbReference type="ARBA" id="ARBA00022475"/>
    </source>
</evidence>